<comment type="caution">
    <text evidence="2">The sequence shown here is derived from an EMBL/GenBank/DDBJ whole genome shotgun (WGS) entry which is preliminary data.</text>
</comment>
<dbReference type="Proteomes" id="UP000261284">
    <property type="component" value="Unassembled WGS sequence"/>
</dbReference>
<feature type="transmembrane region" description="Helical" evidence="1">
    <location>
        <begin position="33"/>
        <end position="53"/>
    </location>
</feature>
<protein>
    <submittedName>
        <fullName evidence="2">Uncharacterized protein</fullName>
    </submittedName>
</protein>
<dbReference type="AlphaFoldDB" id="A0A3E1NJD2"/>
<reference evidence="2 3" key="1">
    <citation type="submission" date="2018-08" db="EMBL/GenBank/DDBJ databases">
        <title>Chitinophagaceae sp. K23C18032701, a novel bacterium isolated from forest soil.</title>
        <authorList>
            <person name="Wang C."/>
        </authorList>
    </citation>
    <scope>NUCLEOTIDE SEQUENCE [LARGE SCALE GENOMIC DNA]</scope>
    <source>
        <strain evidence="2 3">K23C18032701</strain>
    </source>
</reference>
<dbReference type="EMBL" id="QTJU01000003">
    <property type="protein sequence ID" value="RFM28046.1"/>
    <property type="molecule type" value="Genomic_DNA"/>
</dbReference>
<evidence type="ECO:0000313" key="2">
    <source>
        <dbReference type="EMBL" id="RFM28046.1"/>
    </source>
</evidence>
<name>A0A3E1NJD2_9BACT</name>
<keyword evidence="3" id="KW-1185">Reference proteome</keyword>
<keyword evidence="1" id="KW-0812">Transmembrane</keyword>
<organism evidence="2 3">
    <name type="scientific">Deminuibacter soli</name>
    <dbReference type="NCBI Taxonomy" id="2291815"/>
    <lineage>
        <taxon>Bacteria</taxon>
        <taxon>Pseudomonadati</taxon>
        <taxon>Bacteroidota</taxon>
        <taxon>Chitinophagia</taxon>
        <taxon>Chitinophagales</taxon>
        <taxon>Chitinophagaceae</taxon>
        <taxon>Deminuibacter</taxon>
    </lineage>
</organism>
<evidence type="ECO:0000313" key="3">
    <source>
        <dbReference type="Proteomes" id="UP000261284"/>
    </source>
</evidence>
<gene>
    <name evidence="2" type="ORF">DXN05_10935</name>
</gene>
<accession>A0A3E1NJD2</accession>
<sequence length="59" mass="6847">MGRYMCRIFAYDYSIKTSVTAPIKAAIKLACNLRLWAMKLLTTTAVIVFLQHYKFPNFL</sequence>
<evidence type="ECO:0000256" key="1">
    <source>
        <dbReference type="SAM" id="Phobius"/>
    </source>
</evidence>
<proteinExistence type="predicted"/>
<keyword evidence="1" id="KW-0472">Membrane</keyword>
<keyword evidence="1" id="KW-1133">Transmembrane helix</keyword>